<keyword evidence="3" id="KW-1133">Transmembrane helix</keyword>
<dbReference type="RefSeq" id="WP_186907046.1">
    <property type="nucleotide sequence ID" value="NZ_JACOPP010000005.1"/>
</dbReference>
<dbReference type="Pfam" id="PF00639">
    <property type="entry name" value="Rotamase"/>
    <property type="match status" value="1"/>
</dbReference>
<feature type="compositionally biased region" description="Basic and acidic residues" evidence="2">
    <location>
        <begin position="1"/>
        <end position="11"/>
    </location>
</feature>
<gene>
    <name evidence="5" type="ORF">H8S57_05320</name>
</gene>
<organism evidence="5 6">
    <name type="scientific">Lawsonibacter hominis</name>
    <dbReference type="NCBI Taxonomy" id="2763053"/>
    <lineage>
        <taxon>Bacteria</taxon>
        <taxon>Bacillati</taxon>
        <taxon>Bacillota</taxon>
        <taxon>Clostridia</taxon>
        <taxon>Eubacteriales</taxon>
        <taxon>Oscillospiraceae</taxon>
        <taxon>Lawsonibacter</taxon>
    </lineage>
</organism>
<evidence type="ECO:0000256" key="1">
    <source>
        <dbReference type="PROSITE-ProRule" id="PRU00278"/>
    </source>
</evidence>
<dbReference type="PANTHER" id="PTHR47245">
    <property type="entry name" value="PEPTIDYLPROLYL ISOMERASE"/>
    <property type="match status" value="1"/>
</dbReference>
<dbReference type="Gene3D" id="1.10.4030.10">
    <property type="entry name" value="Porin chaperone SurA, peptide-binding domain"/>
    <property type="match status" value="1"/>
</dbReference>
<keyword evidence="3" id="KW-0472">Membrane</keyword>
<dbReference type="SUPFAM" id="SSF54534">
    <property type="entry name" value="FKBP-like"/>
    <property type="match status" value="1"/>
</dbReference>
<evidence type="ECO:0000256" key="3">
    <source>
        <dbReference type="SAM" id="Phobius"/>
    </source>
</evidence>
<proteinExistence type="predicted"/>
<comment type="caution">
    <text evidence="5">The sequence shown here is derived from an EMBL/GenBank/DDBJ whole genome shotgun (WGS) entry which is preliminary data.</text>
</comment>
<dbReference type="PROSITE" id="PS50198">
    <property type="entry name" value="PPIC_PPIASE_2"/>
    <property type="match status" value="1"/>
</dbReference>
<feature type="region of interest" description="Disordered" evidence="2">
    <location>
        <begin position="1"/>
        <end position="25"/>
    </location>
</feature>
<dbReference type="GO" id="GO:0003755">
    <property type="term" value="F:peptidyl-prolyl cis-trans isomerase activity"/>
    <property type="evidence" value="ECO:0007669"/>
    <property type="project" value="UniProtKB-KW"/>
</dbReference>
<feature type="transmembrane region" description="Helical" evidence="3">
    <location>
        <begin position="36"/>
        <end position="56"/>
    </location>
</feature>
<dbReference type="InterPro" id="IPR050245">
    <property type="entry name" value="PrsA_foldase"/>
</dbReference>
<evidence type="ECO:0000259" key="4">
    <source>
        <dbReference type="PROSITE" id="PS50198"/>
    </source>
</evidence>
<dbReference type="AlphaFoldDB" id="A0A8J6MA15"/>
<accession>A0A8J6MA15</accession>
<dbReference type="SUPFAM" id="SSF109998">
    <property type="entry name" value="Triger factor/SurA peptide-binding domain-like"/>
    <property type="match status" value="1"/>
</dbReference>
<sequence length="531" mass="58423">MSASREKKQRQNDPNQGLSQKQRKELEEQKAAKHKAILYTVIGIVVAALVVVLLVWHSGFFQSRTTAVSVGGRDYSPADVEYYYRSLVQYEYYQTYAFDPQSDLRTQYVDANQTQSYHDKFLQTTLETLTEVAAVENAAEAEGFTLTQEELDHVAASVNTMKENASSNGYTYATYLKAVFGPYMTPSRYETCMKRAALVNSYTAKISDSFAVSDEEIQTYYEAHAAELDSYDYRYLFISGTAPSGTDSEGNTVEATEEEKAAALAAAKVKADELVSKVSAADDRSAAFAELAPDYVAESSRASYESDPDYSLRTGTSGSSLSSYSTYGSWLTDADRKAGDVEVIEGSGGYYVVLFLDRYLDETPTADIRHILIKAELTQEDDAATSDVDESAVPTQEALDAAKAEAEDLLAQWESGERTAESFGALAEAHSDDTGSNTNGGLYEAVYDGQMFAGFNDWIFNDEHTQGDTGLIENTQSGQQGWHVIYFQSWNDPKWTISVRNTLLNDQLTAWVNGLTEGLEVVEGSGLSYVG</sequence>
<feature type="domain" description="PpiC" evidence="4">
    <location>
        <begin position="363"/>
        <end position="489"/>
    </location>
</feature>
<keyword evidence="6" id="KW-1185">Reference proteome</keyword>
<reference evidence="5" key="1">
    <citation type="submission" date="2020-08" db="EMBL/GenBank/DDBJ databases">
        <title>Genome public.</title>
        <authorList>
            <person name="Liu C."/>
            <person name="Sun Q."/>
        </authorList>
    </citation>
    <scope>NUCLEOTIDE SEQUENCE</scope>
    <source>
        <strain evidence="5">NSJ-51</strain>
    </source>
</reference>
<dbReference type="Proteomes" id="UP000661435">
    <property type="component" value="Unassembled WGS sequence"/>
</dbReference>
<dbReference type="Pfam" id="PF13624">
    <property type="entry name" value="SurA_N_3"/>
    <property type="match status" value="1"/>
</dbReference>
<evidence type="ECO:0000256" key="2">
    <source>
        <dbReference type="SAM" id="MobiDB-lite"/>
    </source>
</evidence>
<protein>
    <submittedName>
        <fullName evidence="5">Peptidylprolyl isomerase</fullName>
    </submittedName>
</protein>
<dbReference type="EMBL" id="JACOPP010000005">
    <property type="protein sequence ID" value="MBC5733144.1"/>
    <property type="molecule type" value="Genomic_DNA"/>
</dbReference>
<dbReference type="InterPro" id="IPR046357">
    <property type="entry name" value="PPIase_dom_sf"/>
</dbReference>
<feature type="region of interest" description="Disordered" evidence="2">
    <location>
        <begin position="303"/>
        <end position="323"/>
    </location>
</feature>
<keyword evidence="1" id="KW-0697">Rotamase</keyword>
<dbReference type="InterPro" id="IPR027304">
    <property type="entry name" value="Trigger_fact/SurA_dom_sf"/>
</dbReference>
<keyword evidence="3" id="KW-0812">Transmembrane</keyword>
<dbReference type="PANTHER" id="PTHR47245:SF2">
    <property type="entry name" value="PEPTIDYL-PROLYL CIS-TRANS ISOMERASE HP_0175-RELATED"/>
    <property type="match status" value="1"/>
</dbReference>
<name>A0A8J6MA15_9FIRM</name>
<keyword evidence="1 5" id="KW-0413">Isomerase</keyword>
<dbReference type="InterPro" id="IPR000297">
    <property type="entry name" value="PPIase_PpiC"/>
</dbReference>
<feature type="compositionally biased region" description="Low complexity" evidence="2">
    <location>
        <begin position="311"/>
        <end position="323"/>
    </location>
</feature>
<evidence type="ECO:0000313" key="5">
    <source>
        <dbReference type="EMBL" id="MBC5733144.1"/>
    </source>
</evidence>
<evidence type="ECO:0000313" key="6">
    <source>
        <dbReference type="Proteomes" id="UP000661435"/>
    </source>
</evidence>
<dbReference type="Gene3D" id="3.10.50.40">
    <property type="match status" value="1"/>
</dbReference>